<feature type="compositionally biased region" description="Acidic residues" evidence="1">
    <location>
        <begin position="45"/>
        <end position="63"/>
    </location>
</feature>
<gene>
    <name evidence="2" type="ORF">V7S43_012329</name>
</gene>
<feature type="compositionally biased region" description="Acidic residues" evidence="1">
    <location>
        <begin position="120"/>
        <end position="132"/>
    </location>
</feature>
<proteinExistence type="predicted"/>
<feature type="region of interest" description="Disordered" evidence="1">
    <location>
        <begin position="22"/>
        <end position="87"/>
    </location>
</feature>
<name>A0ABD3F843_9STRA</name>
<feature type="compositionally biased region" description="Polar residues" evidence="1">
    <location>
        <begin position="136"/>
        <end position="146"/>
    </location>
</feature>
<evidence type="ECO:0000313" key="3">
    <source>
        <dbReference type="Proteomes" id="UP001632037"/>
    </source>
</evidence>
<feature type="region of interest" description="Disordered" evidence="1">
    <location>
        <begin position="114"/>
        <end position="169"/>
    </location>
</feature>
<evidence type="ECO:0000313" key="2">
    <source>
        <dbReference type="EMBL" id="KAL3662474.1"/>
    </source>
</evidence>
<accession>A0ABD3F843</accession>
<evidence type="ECO:0000256" key="1">
    <source>
        <dbReference type="SAM" id="MobiDB-lite"/>
    </source>
</evidence>
<organism evidence="2 3">
    <name type="scientific">Phytophthora oleae</name>
    <dbReference type="NCBI Taxonomy" id="2107226"/>
    <lineage>
        <taxon>Eukaryota</taxon>
        <taxon>Sar</taxon>
        <taxon>Stramenopiles</taxon>
        <taxon>Oomycota</taxon>
        <taxon>Peronosporomycetes</taxon>
        <taxon>Peronosporales</taxon>
        <taxon>Peronosporaceae</taxon>
        <taxon>Phytophthora</taxon>
    </lineage>
</organism>
<reference evidence="2 3" key="1">
    <citation type="submission" date="2024-09" db="EMBL/GenBank/DDBJ databases">
        <title>Genome sequencing and assembly of Phytophthora oleae, isolate VK10A, causative agent of rot of olive drupes.</title>
        <authorList>
            <person name="Conti Taguali S."/>
            <person name="Riolo M."/>
            <person name="La Spada F."/>
            <person name="Cacciola S.O."/>
            <person name="Dionisio G."/>
        </authorList>
    </citation>
    <scope>NUCLEOTIDE SEQUENCE [LARGE SCALE GENOMIC DNA]</scope>
    <source>
        <strain evidence="2 3">VK10A</strain>
    </source>
</reference>
<dbReference type="Proteomes" id="UP001632037">
    <property type="component" value="Unassembled WGS sequence"/>
</dbReference>
<sequence>MDGSFDGLDAPKHERVSKALEQVNGFRYRYHPAQQDGKKMLRFDSDDDSDLSDEGDGDEDSSDETQWQQRRKSTKEKRLDDDLEPPMLTLDDHIENLLRKTRTLAMLKIANNTAGTIPSDSEDDDSDEADDTVSDKLSTTSLSTVGSPKHGASSSMLSSLGSSSSMGGRRSSLLGTATMKLARTLSAFLCLPRAISYVDLEAITEKLLASTPNDHFDDDEYADLIDCHVDSTRDDEAHTKADEEEPIWKRRNSVRKISYLHLAPAHEPDTYLHGDQRPIRPLTLSENPTDLELHQRQIFMEANRFGGVSSRNMFLASSKHLLSKDDSKGSMYFGVSPSGRLLGSSTNGSSMSLNLGRQTSTSTVLSNSGGGEAAAEVATGPFNEEEYVMWRTQVKEDYLAWLNAKVEAQKRRKSRVKKVDPNKKPRWLLLYEASKYPTQKYRPDEKA</sequence>
<dbReference type="EMBL" id="JBIMZQ010000031">
    <property type="protein sequence ID" value="KAL3662474.1"/>
    <property type="molecule type" value="Genomic_DNA"/>
</dbReference>
<protein>
    <submittedName>
        <fullName evidence="2">Uncharacterized protein</fullName>
    </submittedName>
</protein>
<dbReference type="AlphaFoldDB" id="A0ABD3F843"/>
<feature type="compositionally biased region" description="Low complexity" evidence="1">
    <location>
        <begin position="153"/>
        <end position="169"/>
    </location>
</feature>
<comment type="caution">
    <text evidence="2">The sequence shown here is derived from an EMBL/GenBank/DDBJ whole genome shotgun (WGS) entry which is preliminary data.</text>
</comment>
<keyword evidence="3" id="KW-1185">Reference proteome</keyword>